<dbReference type="Pfam" id="PF00646">
    <property type="entry name" value="F-box"/>
    <property type="match status" value="1"/>
</dbReference>
<protein>
    <recommendedName>
        <fullName evidence="1">F-box domain-containing protein</fullName>
    </recommendedName>
</protein>
<dbReference type="PANTHER" id="PTHR31900">
    <property type="entry name" value="F-BOX/RNI SUPERFAMILY PROTEIN-RELATED"/>
    <property type="match status" value="1"/>
</dbReference>
<dbReference type="InterPro" id="IPR036047">
    <property type="entry name" value="F-box-like_dom_sf"/>
</dbReference>
<organism evidence="2 3">
    <name type="scientific">Canna indica</name>
    <name type="common">Indian-shot</name>
    <dbReference type="NCBI Taxonomy" id="4628"/>
    <lineage>
        <taxon>Eukaryota</taxon>
        <taxon>Viridiplantae</taxon>
        <taxon>Streptophyta</taxon>
        <taxon>Embryophyta</taxon>
        <taxon>Tracheophyta</taxon>
        <taxon>Spermatophyta</taxon>
        <taxon>Magnoliopsida</taxon>
        <taxon>Liliopsida</taxon>
        <taxon>Zingiberales</taxon>
        <taxon>Cannaceae</taxon>
        <taxon>Canna</taxon>
    </lineage>
</organism>
<dbReference type="Proteomes" id="UP001327560">
    <property type="component" value="Chromosome 7"/>
</dbReference>
<dbReference type="PANTHER" id="PTHR31900:SF30">
    <property type="entry name" value="SUPERFAMILY PROTEIN, PUTATIVE-RELATED"/>
    <property type="match status" value="1"/>
</dbReference>
<dbReference type="PROSITE" id="PS50181">
    <property type="entry name" value="FBOX"/>
    <property type="match status" value="1"/>
</dbReference>
<evidence type="ECO:0000259" key="1">
    <source>
        <dbReference type="PROSITE" id="PS50181"/>
    </source>
</evidence>
<proteinExistence type="predicted"/>
<dbReference type="EMBL" id="CP136896">
    <property type="protein sequence ID" value="WOL15110.1"/>
    <property type="molecule type" value="Genomic_DNA"/>
</dbReference>
<dbReference type="SUPFAM" id="SSF81383">
    <property type="entry name" value="F-box domain"/>
    <property type="match status" value="1"/>
</dbReference>
<accession>A0AAQ3KV75</accession>
<dbReference type="Gene3D" id="3.80.10.10">
    <property type="entry name" value="Ribonuclease Inhibitor"/>
    <property type="match status" value="1"/>
</dbReference>
<evidence type="ECO:0000313" key="3">
    <source>
        <dbReference type="Proteomes" id="UP001327560"/>
    </source>
</evidence>
<name>A0AAQ3KV75_9LILI</name>
<dbReference type="Gene3D" id="1.20.1280.50">
    <property type="match status" value="1"/>
</dbReference>
<reference evidence="2 3" key="1">
    <citation type="submission" date="2023-10" db="EMBL/GenBank/DDBJ databases">
        <title>Chromosome-scale genome assembly provides insights into flower coloration mechanisms of Canna indica.</title>
        <authorList>
            <person name="Li C."/>
        </authorList>
    </citation>
    <scope>NUCLEOTIDE SEQUENCE [LARGE SCALE GENOMIC DNA]</scope>
    <source>
        <tissue evidence="2">Flower</tissue>
    </source>
</reference>
<dbReference type="InterPro" id="IPR055411">
    <property type="entry name" value="LRR_FXL15/At3g58940/PEG3-like"/>
</dbReference>
<dbReference type="AlphaFoldDB" id="A0AAQ3KV75"/>
<evidence type="ECO:0000313" key="2">
    <source>
        <dbReference type="EMBL" id="WOL15110.1"/>
    </source>
</evidence>
<dbReference type="SUPFAM" id="SSF52058">
    <property type="entry name" value="L domain-like"/>
    <property type="match status" value="1"/>
</dbReference>
<sequence length="465" mass="53600">MFPNSKRMRTSESSVPRQTNINDLPEVILCLILSLVPLQQQVVASLVCRSWRYLWLQSPDWRLMSSTFPRVKNKRQKFEELVDKVIFFSGRHIRSMKLVHTIYDPSSTRASLWIQHLVGQGIVRLNVNLCNPIPPPLLLFRSETLTELRLGMNNERIRLPPTVLLPMLRFLGLHRAQFSSPIAFQNLINGCPILVVLELRHSDITGPEIEEITIPQTTLRVMNIENCYLFRESKLRVSTVNLIEFYCSGLNLMGNVHDFASQKSPIVASFDPEEYLLIYHHSRRLGFSTTYGVKMSSMLASFRNTKHLFLNDWSIEYLTNIPTAINFPPFSRMESLTVSMWPNSGHIHVIVLFVLFSPVLNRLRVTVPEAFVDRIYDGDRSDYPVPDSGFMEREMVHYNLKNVEIIKKRGVMTDELVLIKFLLKVAVGLNELLVKCHVDPPVRRTVRNVIKSYPRGSENVKLSVN</sequence>
<dbReference type="Pfam" id="PF24758">
    <property type="entry name" value="LRR_At5g56370"/>
    <property type="match status" value="1"/>
</dbReference>
<dbReference type="InterPro" id="IPR032675">
    <property type="entry name" value="LRR_dom_sf"/>
</dbReference>
<gene>
    <name evidence="2" type="ORF">Cni_G23891</name>
</gene>
<keyword evidence="3" id="KW-1185">Reference proteome</keyword>
<dbReference type="InterPro" id="IPR050232">
    <property type="entry name" value="FBL13/AtMIF1-like"/>
</dbReference>
<feature type="domain" description="F-box" evidence="1">
    <location>
        <begin position="18"/>
        <end position="64"/>
    </location>
</feature>
<dbReference type="InterPro" id="IPR001810">
    <property type="entry name" value="F-box_dom"/>
</dbReference>
<dbReference type="SMART" id="SM00256">
    <property type="entry name" value="FBOX"/>
    <property type="match status" value="1"/>
</dbReference>